<comment type="catalytic activity">
    <reaction evidence="19">
        <text>ATP + H2O = ADP + phosphate + H(+)</text>
        <dbReference type="Rhea" id="RHEA:13065"/>
        <dbReference type="ChEBI" id="CHEBI:15377"/>
        <dbReference type="ChEBI" id="CHEBI:15378"/>
        <dbReference type="ChEBI" id="CHEBI:30616"/>
        <dbReference type="ChEBI" id="CHEBI:43474"/>
        <dbReference type="ChEBI" id="CHEBI:456216"/>
        <dbReference type="EC" id="3.6.4.12"/>
    </reaction>
</comment>
<dbReference type="PANTHER" id="PTHR12604:SF4">
    <property type="entry name" value="X-RAY REPAIR CROSS-COMPLEMENTING PROTEIN 5"/>
    <property type="match status" value="1"/>
</dbReference>
<dbReference type="FunFam" id="3.40.50.410:FF:000073">
    <property type="entry name" value="ATP-dependent DNA helicase II subunit 2"/>
    <property type="match status" value="1"/>
</dbReference>
<evidence type="ECO:0000256" key="19">
    <source>
        <dbReference type="ARBA" id="ARBA00047995"/>
    </source>
</evidence>
<evidence type="ECO:0000256" key="10">
    <source>
        <dbReference type="ARBA" id="ARBA00022806"/>
    </source>
</evidence>
<dbReference type="InterPro" id="IPR036465">
    <property type="entry name" value="vWFA_dom_sf"/>
</dbReference>
<proteinExistence type="inferred from homology"/>
<evidence type="ECO:0000256" key="17">
    <source>
        <dbReference type="ARBA" id="ARBA00024890"/>
    </source>
</evidence>
<dbReference type="Pfam" id="PF02735">
    <property type="entry name" value="Ku"/>
    <property type="match status" value="1"/>
</dbReference>
<comment type="subcellular location">
    <subcellularLocation>
        <location evidence="2">Chromosome</location>
        <location evidence="2">Telomere</location>
    </subcellularLocation>
    <subcellularLocation>
        <location evidence="1">Nucleus</location>
    </subcellularLocation>
</comment>
<evidence type="ECO:0000256" key="6">
    <source>
        <dbReference type="ARBA" id="ARBA00022454"/>
    </source>
</evidence>
<evidence type="ECO:0000256" key="16">
    <source>
        <dbReference type="ARBA" id="ARBA00023242"/>
    </source>
</evidence>
<evidence type="ECO:0000256" key="1">
    <source>
        <dbReference type="ARBA" id="ARBA00004123"/>
    </source>
</evidence>
<evidence type="ECO:0000256" key="9">
    <source>
        <dbReference type="ARBA" id="ARBA00022801"/>
    </source>
</evidence>
<dbReference type="InterPro" id="IPR036494">
    <property type="entry name" value="Ku_C_sf"/>
</dbReference>
<keyword evidence="23" id="KW-1185">Reference proteome</keyword>
<evidence type="ECO:0000256" key="20">
    <source>
        <dbReference type="SAM" id="MobiDB-lite"/>
    </source>
</evidence>
<dbReference type="PROSITE" id="PS50234">
    <property type="entry name" value="VWFA"/>
    <property type="match status" value="1"/>
</dbReference>
<dbReference type="FunFam" id="1.10.1600.10:FF:000002">
    <property type="entry name" value="X-ray repair cross-complementing protein 5"/>
    <property type="match status" value="1"/>
</dbReference>
<evidence type="ECO:0000256" key="11">
    <source>
        <dbReference type="ARBA" id="ARBA00022840"/>
    </source>
</evidence>
<dbReference type="Gene3D" id="1.10.1600.10">
    <property type="match status" value="1"/>
</dbReference>
<keyword evidence="8" id="KW-0227">DNA damage</keyword>
<dbReference type="InterPro" id="IPR002035">
    <property type="entry name" value="VWF_A"/>
</dbReference>
<dbReference type="GO" id="GO:0043564">
    <property type="term" value="C:Ku70:Ku80 complex"/>
    <property type="evidence" value="ECO:0007669"/>
    <property type="project" value="InterPro"/>
</dbReference>
<dbReference type="Gene3D" id="2.40.290.10">
    <property type="match status" value="1"/>
</dbReference>
<evidence type="ECO:0000256" key="12">
    <source>
        <dbReference type="ARBA" id="ARBA00022895"/>
    </source>
</evidence>
<evidence type="ECO:0000256" key="15">
    <source>
        <dbReference type="ARBA" id="ARBA00023204"/>
    </source>
</evidence>
<evidence type="ECO:0000313" key="23">
    <source>
        <dbReference type="Proteomes" id="UP000242519"/>
    </source>
</evidence>
<keyword evidence="13" id="KW-0238">DNA-binding</keyword>
<evidence type="ECO:0000256" key="4">
    <source>
        <dbReference type="ARBA" id="ARBA00012551"/>
    </source>
</evidence>
<dbReference type="InterPro" id="IPR014893">
    <property type="entry name" value="Ku_PK_bind"/>
</dbReference>
<dbReference type="SUPFAM" id="SSF100939">
    <property type="entry name" value="SPOC domain-like"/>
    <property type="match status" value="1"/>
</dbReference>
<dbReference type="InterPro" id="IPR024193">
    <property type="entry name" value="Ku80"/>
</dbReference>
<comment type="function">
    <text evidence="17">Single-stranded DNA-dependent ATP-dependent helicase. Involved in non-homologous end joining (NHEJ) DNA double strand break repair. DNA-binding is sequence-independent but has a high affinity to nicks in double-stranded DNA and to the ends of duplex DNA. Binds to naturally occurring chromosomal ends, and therefore provides chromosomal end protection. Required also for telomere recombination to repair telomeric ends in the absence of telomerase. KU70, of the KU70/KU80 heterodimer, binds to the stem loop of TLC1, the RNA component of telomerase. Involved in telomere maintenance. Interacts with telomeric repeats and subtelomeric sequences thereby controlling telomere length and protecting against subtelomeric rearrangement. Maintains telomeric chromatin, which is involved in silencing the expression of genes located at the telomere. Required for mating-type switching.</text>
</comment>
<dbReference type="Proteomes" id="UP000242519">
    <property type="component" value="Unassembled WGS sequence"/>
</dbReference>
<dbReference type="PANTHER" id="PTHR12604">
    <property type="entry name" value="KU AUTOANTIGEN DNA HELICASE"/>
    <property type="match status" value="1"/>
</dbReference>
<dbReference type="EMBL" id="MZNU01000044">
    <property type="protein sequence ID" value="OWP06571.1"/>
    <property type="molecule type" value="Genomic_DNA"/>
</dbReference>
<dbReference type="GO" id="GO:0042162">
    <property type="term" value="F:telomeric DNA binding"/>
    <property type="evidence" value="ECO:0007669"/>
    <property type="project" value="InterPro"/>
</dbReference>
<dbReference type="GO" id="GO:0003690">
    <property type="term" value="F:double-stranded DNA binding"/>
    <property type="evidence" value="ECO:0007669"/>
    <property type="project" value="TreeGrafter"/>
</dbReference>
<dbReference type="GO" id="GO:0000781">
    <property type="term" value="C:chromosome, telomeric region"/>
    <property type="evidence" value="ECO:0007669"/>
    <property type="project" value="UniProtKB-SubCell"/>
</dbReference>
<sequence>MSKEATIYVVDLGVTTAECHGGRVISDLEYGMQYVWVKIAEIMAESKTTWRVGVVGFRTDETNNPLSGETEYENISVLKQLGTIDIANLRELRPKIVSSDSEAGDAVSAVVVAIQLIKEHTTLKTGKPGKFTRKIVLLTDGKGSIEDDDIQPIAEHLNELDIRLVVLGIDFDDAEYGFKEEDKSSVKRHTENILKRLTESCKDAEFATVAAAIDSLSTPSVKITKPFKQFEGLGDYMKYPESAMFIDVQRYFKVKQAKPPSASNYASRTAGAPGQSSNTAQDDIEMNDAPSLATIKTSVKYQVIDPSAEGGKLDVERKDLAKGYYYGSTAYERFLNMGEACITIAQPVNDKARMAMSSLVHALHELDSYAIARFVPKDRRPPVILLMAPLIEPDLECLIDVPIPFAEDIRMYRFPPLDKVIGSSGAVLTKHRYLPGENLEEAMSNYVDSMDLSTFGKDEDGGAAEYMPIEDTYAPMVHRLKQALRSRAINPESEIGDPADILVKWSKPPTELISKAGDQLERLKEFAGVTKVPPKKKGKRGERETVTPLSKLDIDALLLQNGRKKEVSRENAEAEFIQMLENPDEPAIAKATNEMAGHIRYYLKTLTGNNNFGKVFSLLKAFRNEMVELEFPGIYNNFLRDLKDEVANGDFGDRREFWLQFRRSVCGLIVNELPDTVVTVQEAEEFLR</sequence>
<dbReference type="Pfam" id="PF08785">
    <property type="entry name" value="Ku_PK_bind"/>
    <property type="match status" value="1"/>
</dbReference>
<dbReference type="AlphaFoldDB" id="A0A218ZEP9"/>
<evidence type="ECO:0000256" key="7">
    <source>
        <dbReference type="ARBA" id="ARBA00022741"/>
    </source>
</evidence>
<keyword evidence="6" id="KW-0158">Chromosome</keyword>
<dbReference type="Pfam" id="PF03731">
    <property type="entry name" value="Ku_N"/>
    <property type="match status" value="1"/>
</dbReference>
<accession>A0A218ZEP9</accession>
<dbReference type="SUPFAM" id="SSF101420">
    <property type="entry name" value="C-terminal domain of Ku80"/>
    <property type="match status" value="1"/>
</dbReference>
<dbReference type="SUPFAM" id="SSF53300">
    <property type="entry name" value="vWA-like"/>
    <property type="match status" value="1"/>
</dbReference>
<dbReference type="GO" id="GO:0003678">
    <property type="term" value="F:DNA helicase activity"/>
    <property type="evidence" value="ECO:0007669"/>
    <property type="project" value="UniProtKB-EC"/>
</dbReference>
<feature type="domain" description="VWFA" evidence="21">
    <location>
        <begin position="5"/>
        <end position="169"/>
    </location>
</feature>
<comment type="caution">
    <text evidence="22">The sequence shown here is derived from an EMBL/GenBank/DDBJ whole genome shotgun (WGS) entry which is preliminary data.</text>
</comment>
<dbReference type="InterPro" id="IPR005161">
    <property type="entry name" value="Ku_N"/>
</dbReference>
<dbReference type="GO" id="GO:0000723">
    <property type="term" value="P:telomere maintenance"/>
    <property type="evidence" value="ECO:0007669"/>
    <property type="project" value="InterPro"/>
</dbReference>
<comment type="similarity">
    <text evidence="3">Belongs to the ku80 family.</text>
</comment>
<dbReference type="InParanoid" id="A0A218ZEP9"/>
<dbReference type="GO" id="GO:0005524">
    <property type="term" value="F:ATP binding"/>
    <property type="evidence" value="ECO:0007669"/>
    <property type="project" value="UniProtKB-KW"/>
</dbReference>
<keyword evidence="14" id="KW-0233">DNA recombination</keyword>
<evidence type="ECO:0000313" key="22">
    <source>
        <dbReference type="EMBL" id="OWP06571.1"/>
    </source>
</evidence>
<dbReference type="Gene3D" id="3.40.50.410">
    <property type="entry name" value="von Willebrand factor, type A domain"/>
    <property type="match status" value="1"/>
</dbReference>
<evidence type="ECO:0000259" key="21">
    <source>
        <dbReference type="PROSITE" id="PS50234"/>
    </source>
</evidence>
<keyword evidence="12" id="KW-0779">Telomere</keyword>
<feature type="region of interest" description="Disordered" evidence="20">
    <location>
        <begin position="262"/>
        <end position="282"/>
    </location>
</feature>
<evidence type="ECO:0000256" key="5">
    <source>
        <dbReference type="ARBA" id="ARBA00021792"/>
    </source>
</evidence>
<protein>
    <recommendedName>
        <fullName evidence="5">ATP-dependent DNA helicase II subunit 2</fullName>
        <ecNumber evidence="4">3.6.4.12</ecNumber>
    </recommendedName>
    <alternativeName>
        <fullName evidence="18">ATP-dependent DNA helicase II subunit Ku80</fullName>
    </alternativeName>
</protein>
<evidence type="ECO:0000256" key="14">
    <source>
        <dbReference type="ARBA" id="ARBA00023172"/>
    </source>
</evidence>
<organism evidence="22 23">
    <name type="scientific">Diplocarpon coronariae</name>
    <dbReference type="NCBI Taxonomy" id="2795749"/>
    <lineage>
        <taxon>Eukaryota</taxon>
        <taxon>Fungi</taxon>
        <taxon>Dikarya</taxon>
        <taxon>Ascomycota</taxon>
        <taxon>Pezizomycotina</taxon>
        <taxon>Leotiomycetes</taxon>
        <taxon>Helotiales</taxon>
        <taxon>Drepanopezizaceae</taxon>
        <taxon>Diplocarpon</taxon>
    </lineage>
</organism>
<evidence type="ECO:0000256" key="3">
    <source>
        <dbReference type="ARBA" id="ARBA00007726"/>
    </source>
</evidence>
<dbReference type="STRING" id="503106.A0A218ZEP9"/>
<evidence type="ECO:0000256" key="18">
    <source>
        <dbReference type="ARBA" id="ARBA00031847"/>
    </source>
</evidence>
<dbReference type="EC" id="3.6.4.12" evidence="4"/>
<dbReference type="OrthoDB" id="30826at2759"/>
<dbReference type="Gene3D" id="1.25.40.240">
    <property type="entry name" value="Ku, C-terminal domain"/>
    <property type="match status" value="1"/>
</dbReference>
<evidence type="ECO:0000256" key="13">
    <source>
        <dbReference type="ARBA" id="ARBA00023125"/>
    </source>
</evidence>
<reference evidence="22 23" key="1">
    <citation type="submission" date="2017-04" db="EMBL/GenBank/DDBJ databases">
        <title>Draft genome sequence of Marssonina coronaria NL1: causal agent of apple blotch.</title>
        <authorList>
            <person name="Cheng Q."/>
        </authorList>
    </citation>
    <scope>NUCLEOTIDE SEQUENCE [LARGE SCALE GENOMIC DNA]</scope>
    <source>
        <strain evidence="22 23">NL1</strain>
    </source>
</reference>
<keyword evidence="16" id="KW-0539">Nucleus</keyword>
<keyword evidence="7" id="KW-0547">Nucleotide-binding</keyword>
<gene>
    <name evidence="22" type="ORF">B2J93_1212</name>
</gene>
<dbReference type="InterPro" id="IPR016194">
    <property type="entry name" value="SPOC-like_C_dom_sf"/>
</dbReference>
<dbReference type="FunCoup" id="A0A218ZEP9">
    <property type="interactions" value="120"/>
</dbReference>
<name>A0A218ZEP9_9HELO</name>
<keyword evidence="9" id="KW-0378">Hydrolase</keyword>
<evidence type="ECO:0000256" key="8">
    <source>
        <dbReference type="ARBA" id="ARBA00022763"/>
    </source>
</evidence>
<dbReference type="GO" id="GO:0006310">
    <property type="term" value="P:DNA recombination"/>
    <property type="evidence" value="ECO:0007669"/>
    <property type="project" value="UniProtKB-KW"/>
</dbReference>
<keyword evidence="10 22" id="KW-0347">Helicase</keyword>
<dbReference type="GO" id="GO:0006303">
    <property type="term" value="P:double-strand break repair via nonhomologous end joining"/>
    <property type="evidence" value="ECO:0007669"/>
    <property type="project" value="InterPro"/>
</dbReference>
<dbReference type="CDD" id="cd00873">
    <property type="entry name" value="KU80"/>
    <property type="match status" value="1"/>
</dbReference>
<evidence type="ECO:0000256" key="2">
    <source>
        <dbReference type="ARBA" id="ARBA00004574"/>
    </source>
</evidence>
<dbReference type="GO" id="GO:0003684">
    <property type="term" value="F:damaged DNA binding"/>
    <property type="evidence" value="ECO:0007669"/>
    <property type="project" value="InterPro"/>
</dbReference>
<keyword evidence="11" id="KW-0067">ATP-binding</keyword>
<dbReference type="InterPro" id="IPR006164">
    <property type="entry name" value="DNA_bd_Ku70/Ku80"/>
</dbReference>
<dbReference type="GO" id="GO:0016787">
    <property type="term" value="F:hydrolase activity"/>
    <property type="evidence" value="ECO:0007669"/>
    <property type="project" value="UniProtKB-KW"/>
</dbReference>
<keyword evidence="15" id="KW-0234">DNA repair</keyword>